<dbReference type="GO" id="GO:0006488">
    <property type="term" value="P:dolichol-linked oligosaccharide biosynthetic process"/>
    <property type="evidence" value="ECO:0007669"/>
    <property type="project" value="InterPro"/>
</dbReference>
<feature type="transmembrane region" description="Helical" evidence="11">
    <location>
        <begin position="20"/>
        <end position="38"/>
    </location>
</feature>
<evidence type="ECO:0000256" key="11">
    <source>
        <dbReference type="RuleBase" id="RU362127"/>
    </source>
</evidence>
<evidence type="ECO:0000313" key="14">
    <source>
        <dbReference type="Proteomes" id="UP000038010"/>
    </source>
</evidence>
<accession>A0A0N1GZI4</accession>
<evidence type="ECO:0000256" key="3">
    <source>
        <dbReference type="ARBA" id="ARBA00009731"/>
    </source>
</evidence>
<dbReference type="STRING" id="1664694.A0A0N1GZI4"/>
<reference evidence="13 14" key="1">
    <citation type="submission" date="2015-06" db="EMBL/GenBank/DDBJ databases">
        <title>Draft genome of the ant-associated black yeast Phialophora attae CBS 131958.</title>
        <authorList>
            <person name="Moreno L.F."/>
            <person name="Stielow B.J."/>
            <person name="de Hoog S."/>
            <person name="Vicente V.A."/>
            <person name="Weiss V.A."/>
            <person name="de Vries M."/>
            <person name="Cruz L.M."/>
            <person name="Souza E.M."/>
        </authorList>
    </citation>
    <scope>NUCLEOTIDE SEQUENCE [LARGE SCALE GENOMIC DNA]</scope>
    <source>
        <strain evidence="13 14">CBS 131958</strain>
    </source>
</reference>
<dbReference type="GO" id="GO:0004577">
    <property type="term" value="F:N-acetylglucosaminyldiphosphodolichol N-acetylglucosaminyltransferase activity"/>
    <property type="evidence" value="ECO:0007669"/>
    <property type="project" value="TreeGrafter"/>
</dbReference>
<keyword evidence="7 11" id="KW-0256">Endoplasmic reticulum</keyword>
<evidence type="ECO:0000256" key="10">
    <source>
        <dbReference type="ARBA" id="ARBA00032062"/>
    </source>
</evidence>
<comment type="function">
    <text evidence="11">Involved in protein N-glycosylation. Essential for the second step of the dolichol-linked oligosaccharide pathway. Anchors the catalytic subunit ALG13 to the ER.</text>
</comment>
<comment type="subunit">
    <text evidence="4 11">Heterodimer with ALG13 to form a functional enzyme.</text>
</comment>
<dbReference type="RefSeq" id="XP_017996569.1">
    <property type="nucleotide sequence ID" value="XM_018144472.1"/>
</dbReference>
<comment type="subcellular location">
    <subcellularLocation>
        <location evidence="1 11">Endoplasmic reticulum membrane</location>
        <topology evidence="1 11">Single-pass membrane protein</topology>
    </subcellularLocation>
    <subcellularLocation>
        <location evidence="2">Nucleus membrane</location>
        <topology evidence="2">Single-pass membrane protein</topology>
    </subcellularLocation>
</comment>
<sequence>MDLSWVPTPFEVYGVTPLQHLIMAVTTTSVLIFNLLIARLMSCTQRPAPDTLVPKVTPAELCIVLGSGGHTAEMLNILRQVEGLQTDYRRMYIVSSGDGFSAGRAADFEKELASSATAVATGKGKKAAKGNTSAGNENYTIHTGLLTTPFTTLRCMWDCMRILRSSPPDLIVTNGPGTGVCVVLASVLMRMLWLVPSTPTGVAGANGKAGKGKEASESGSGSRKEMRTTFIESWARVKTLSLSGKILVYFVDRFVVQWPRLVREQGTGSVEYRGPLVR</sequence>
<dbReference type="OrthoDB" id="37659at2759"/>
<dbReference type="Pfam" id="PF08660">
    <property type="entry name" value="Alg14"/>
    <property type="match status" value="1"/>
</dbReference>
<dbReference type="GeneID" id="28736352"/>
<proteinExistence type="inferred from homology"/>
<dbReference type="Gene3D" id="3.40.50.2000">
    <property type="entry name" value="Glycogen Phosphorylase B"/>
    <property type="match status" value="1"/>
</dbReference>
<comment type="caution">
    <text evidence="13">The sequence shown here is derived from an EMBL/GenBank/DDBJ whole genome shotgun (WGS) entry which is preliminary data.</text>
</comment>
<evidence type="ECO:0000256" key="5">
    <source>
        <dbReference type="ARBA" id="ARBA00017467"/>
    </source>
</evidence>
<evidence type="ECO:0000256" key="8">
    <source>
        <dbReference type="ARBA" id="ARBA00022989"/>
    </source>
</evidence>
<dbReference type="PANTHER" id="PTHR12154">
    <property type="entry name" value="GLYCOSYL TRANSFERASE-RELATED"/>
    <property type="match status" value="1"/>
</dbReference>
<feature type="compositionally biased region" description="Basic and acidic residues" evidence="12">
    <location>
        <begin position="211"/>
        <end position="223"/>
    </location>
</feature>
<protein>
    <recommendedName>
        <fullName evidence="5 11">UDP-N-acetylglucosamine transferase subunit ALG14</fullName>
    </recommendedName>
    <alternativeName>
        <fullName evidence="10 11">Asparagine-linked glycosylation protein 14</fullName>
    </alternativeName>
</protein>
<evidence type="ECO:0000256" key="12">
    <source>
        <dbReference type="SAM" id="MobiDB-lite"/>
    </source>
</evidence>
<keyword evidence="8 11" id="KW-1133">Transmembrane helix</keyword>
<dbReference type="AlphaFoldDB" id="A0A0N1GZI4"/>
<evidence type="ECO:0000256" key="2">
    <source>
        <dbReference type="ARBA" id="ARBA00004590"/>
    </source>
</evidence>
<dbReference type="GO" id="GO:0031965">
    <property type="term" value="C:nuclear membrane"/>
    <property type="evidence" value="ECO:0007669"/>
    <property type="project" value="UniProtKB-SubCell"/>
</dbReference>
<keyword evidence="9 11" id="KW-0472">Membrane</keyword>
<comment type="similarity">
    <text evidence="3 11">Belongs to the ALG14 family.</text>
</comment>
<organism evidence="13 14">
    <name type="scientific">Cyphellophora attinorum</name>
    <dbReference type="NCBI Taxonomy" id="1664694"/>
    <lineage>
        <taxon>Eukaryota</taxon>
        <taxon>Fungi</taxon>
        <taxon>Dikarya</taxon>
        <taxon>Ascomycota</taxon>
        <taxon>Pezizomycotina</taxon>
        <taxon>Eurotiomycetes</taxon>
        <taxon>Chaetothyriomycetidae</taxon>
        <taxon>Chaetothyriales</taxon>
        <taxon>Cyphellophoraceae</taxon>
        <taxon>Cyphellophora</taxon>
    </lineage>
</organism>
<name>A0A0N1GZI4_9EURO</name>
<evidence type="ECO:0000256" key="1">
    <source>
        <dbReference type="ARBA" id="ARBA00004389"/>
    </source>
</evidence>
<keyword evidence="6 11" id="KW-0812">Transmembrane</keyword>
<dbReference type="EMBL" id="LFJN01000030">
    <property type="protein sequence ID" value="KPI36606.1"/>
    <property type="molecule type" value="Genomic_DNA"/>
</dbReference>
<evidence type="ECO:0000313" key="13">
    <source>
        <dbReference type="EMBL" id="KPI36606.1"/>
    </source>
</evidence>
<keyword evidence="13" id="KW-0808">Transferase</keyword>
<evidence type="ECO:0000256" key="6">
    <source>
        <dbReference type="ARBA" id="ARBA00022692"/>
    </source>
</evidence>
<dbReference type="GO" id="GO:0043541">
    <property type="term" value="C:UDP-N-acetylglucosamine transferase complex"/>
    <property type="evidence" value="ECO:0007669"/>
    <property type="project" value="TreeGrafter"/>
</dbReference>
<dbReference type="VEuPathDB" id="FungiDB:AB675_4341"/>
<dbReference type="InterPro" id="IPR013969">
    <property type="entry name" value="Oligosacch_biosynth_Alg14"/>
</dbReference>
<evidence type="ECO:0000256" key="9">
    <source>
        <dbReference type="ARBA" id="ARBA00023136"/>
    </source>
</evidence>
<gene>
    <name evidence="11" type="primary">ALG14</name>
    <name evidence="13" type="ORF">AB675_4341</name>
</gene>
<dbReference type="Proteomes" id="UP000038010">
    <property type="component" value="Unassembled WGS sequence"/>
</dbReference>
<feature type="region of interest" description="Disordered" evidence="12">
    <location>
        <begin position="202"/>
        <end position="223"/>
    </location>
</feature>
<dbReference type="PANTHER" id="PTHR12154:SF4">
    <property type="entry name" value="UDP-N-ACETYLGLUCOSAMINE TRANSFERASE SUBUNIT ALG14 HOMOLOG"/>
    <property type="match status" value="1"/>
</dbReference>
<evidence type="ECO:0000256" key="7">
    <source>
        <dbReference type="ARBA" id="ARBA00022824"/>
    </source>
</evidence>
<keyword evidence="14" id="KW-1185">Reference proteome</keyword>
<evidence type="ECO:0000256" key="4">
    <source>
        <dbReference type="ARBA" id="ARBA00011335"/>
    </source>
</evidence>